<dbReference type="AlphaFoldDB" id="A0A3N4I9P3"/>
<dbReference type="Proteomes" id="UP000275078">
    <property type="component" value="Unassembled WGS sequence"/>
</dbReference>
<dbReference type="InterPro" id="IPR019974">
    <property type="entry name" value="XPG_CS"/>
</dbReference>
<dbReference type="FunFam" id="3.40.50.1010:FF:000003">
    <property type="entry name" value="Flap endonuclease 1"/>
    <property type="match status" value="1"/>
</dbReference>
<protein>
    <recommendedName>
        <fullName evidence="15">Flap endonuclease 1</fullName>
        <shortName evidence="15">FEN-1</shortName>
        <ecNumber evidence="15">3.1.-.-</ecNumber>
    </recommendedName>
    <alternativeName>
        <fullName evidence="15">Flap structure-specific endonuclease 1</fullName>
    </alternativeName>
</protein>
<evidence type="ECO:0000259" key="18">
    <source>
        <dbReference type="SMART" id="SM00485"/>
    </source>
</evidence>
<evidence type="ECO:0000256" key="14">
    <source>
        <dbReference type="ARBA" id="ARBA00034726"/>
    </source>
</evidence>
<dbReference type="GO" id="GO:0017108">
    <property type="term" value="F:5'-flap endonuclease activity"/>
    <property type="evidence" value="ECO:0007669"/>
    <property type="project" value="UniProtKB-UniRule"/>
</dbReference>
<comment type="subcellular location">
    <subcellularLocation>
        <location evidence="1 15">Mitochondrion</location>
    </subcellularLocation>
    <subcellularLocation>
        <location evidence="15">Nucleus</location>
        <location evidence="15">Nucleolus</location>
    </subcellularLocation>
    <subcellularLocation>
        <location evidence="15">Nucleus</location>
        <location evidence="15">Nucleoplasm</location>
    </subcellularLocation>
    <text evidence="15">Resides mostly in the nucleoli and relocalizes to the nucleoplasm upon DNA damage.</text>
</comment>
<dbReference type="PROSITE" id="PS00841">
    <property type="entry name" value="XPG_1"/>
    <property type="match status" value="1"/>
</dbReference>
<dbReference type="PROSITE" id="PS00842">
    <property type="entry name" value="XPG_2"/>
    <property type="match status" value="1"/>
</dbReference>
<evidence type="ECO:0000256" key="12">
    <source>
        <dbReference type="ARBA" id="ARBA00023204"/>
    </source>
</evidence>
<keyword evidence="3 15" id="KW-0235">DNA replication</keyword>
<comment type="function">
    <text evidence="15">Structure-specific nuclease with 5'-flap endonuclease and 5'-3' exonuclease activities involved in DNA replication and repair. During DNA replication, cleaves the 5'-overhanging flap structure that is generated by displacement synthesis when DNA polymerase encounters the 5'-end of a downstream Okazaki fragment. It enters the flap from the 5'-end and then tracks to cleave the flap base, leaving a nick for ligation. Also involved in the long patch base excision repair (LP-BER) pathway, by cleaving within the apurinic/apyrimidinic (AP) site-terminated flap. Acts as a genome stabilization factor that prevents flaps from equilibrating into structures that lead to duplications and deletions. Also possesses 5'-3' exonuclease activity on nicked or gapped double-stranded DNA, and exhibits RNase H activity. Also involved in replication and repair of rDNA and in repairing mitochondrial DNA.</text>
</comment>
<reference evidence="19 20" key="1">
    <citation type="journal article" date="2018" name="Nat. Ecol. Evol.">
        <title>Pezizomycetes genomes reveal the molecular basis of ectomycorrhizal truffle lifestyle.</title>
        <authorList>
            <person name="Murat C."/>
            <person name="Payen T."/>
            <person name="Noel B."/>
            <person name="Kuo A."/>
            <person name="Morin E."/>
            <person name="Chen J."/>
            <person name="Kohler A."/>
            <person name="Krizsan K."/>
            <person name="Balestrini R."/>
            <person name="Da Silva C."/>
            <person name="Montanini B."/>
            <person name="Hainaut M."/>
            <person name="Levati E."/>
            <person name="Barry K.W."/>
            <person name="Belfiori B."/>
            <person name="Cichocki N."/>
            <person name="Clum A."/>
            <person name="Dockter R.B."/>
            <person name="Fauchery L."/>
            <person name="Guy J."/>
            <person name="Iotti M."/>
            <person name="Le Tacon F."/>
            <person name="Lindquist E.A."/>
            <person name="Lipzen A."/>
            <person name="Malagnac F."/>
            <person name="Mello A."/>
            <person name="Molinier V."/>
            <person name="Miyauchi S."/>
            <person name="Poulain J."/>
            <person name="Riccioni C."/>
            <person name="Rubini A."/>
            <person name="Sitrit Y."/>
            <person name="Splivallo R."/>
            <person name="Traeger S."/>
            <person name="Wang M."/>
            <person name="Zifcakova L."/>
            <person name="Wipf D."/>
            <person name="Zambonelli A."/>
            <person name="Paolocci F."/>
            <person name="Nowrousian M."/>
            <person name="Ottonello S."/>
            <person name="Baldrian P."/>
            <person name="Spatafora J.W."/>
            <person name="Henrissat B."/>
            <person name="Nagy L.G."/>
            <person name="Aury J.M."/>
            <person name="Wincker P."/>
            <person name="Grigoriev I.V."/>
            <person name="Bonfante P."/>
            <person name="Martin F.M."/>
        </authorList>
    </citation>
    <scope>NUCLEOTIDE SEQUENCE [LARGE SCALE GENOMIC DNA]</scope>
    <source>
        <strain evidence="19 20">RN42</strain>
    </source>
</reference>
<keyword evidence="11 15" id="KW-0496">Mitochondrion</keyword>
<evidence type="ECO:0000256" key="15">
    <source>
        <dbReference type="HAMAP-Rule" id="MF_03140"/>
    </source>
</evidence>
<dbReference type="GO" id="GO:0006284">
    <property type="term" value="P:base-excision repair"/>
    <property type="evidence" value="ECO:0007669"/>
    <property type="project" value="UniProtKB-UniRule"/>
</dbReference>
<organism evidence="19 20">
    <name type="scientific">Ascobolus immersus RN42</name>
    <dbReference type="NCBI Taxonomy" id="1160509"/>
    <lineage>
        <taxon>Eukaryota</taxon>
        <taxon>Fungi</taxon>
        <taxon>Dikarya</taxon>
        <taxon>Ascomycota</taxon>
        <taxon>Pezizomycotina</taxon>
        <taxon>Pezizomycetes</taxon>
        <taxon>Pezizales</taxon>
        <taxon>Ascobolaceae</taxon>
        <taxon>Ascobolus</taxon>
    </lineage>
</organism>
<sequence>MGIKGLYSIISEYAPQSVKQCEIKHQFGRKIAIDASMSLYSFLIAVRSGGEMLTNESGETTSHLMGLFYRTIRMVDNGIKPLYVFDGKPPTLKSGELAKRTARKAEAAEAHEEAKETGTAEEIEKFSRRTVRVTREHNEEARRLLKLMGIPYLEAPTEAEAQCAELARSGKVFAAASEDMDTLCFNTPILIRHLTFSEARNAKEPVQELDLGKVLEGMDLTREQFIDLCILLGCDYCDTIPKVGPKTALEIIRKYGSLDKFVESVKEEGEKSKYTLPEDYPYEQARELFINPEVKKGEECDFKWEAPDVDGLVSFLVTEKGFNEDRVRSGAARLAKGVKSQQQGRLDSFFQTIPKTEEEKKALKRKNEEKAAEKNKKKKLEQKAKKAAKAKPKGTA</sequence>
<evidence type="ECO:0000256" key="8">
    <source>
        <dbReference type="ARBA" id="ARBA00022801"/>
    </source>
</evidence>
<dbReference type="SMART" id="SM00279">
    <property type="entry name" value="HhH2"/>
    <property type="match status" value="1"/>
</dbReference>
<gene>
    <name evidence="19" type="ORF">BJ508DRAFT_415162</name>
</gene>
<dbReference type="InterPro" id="IPR006085">
    <property type="entry name" value="XPG_DNA_repair_N"/>
</dbReference>
<dbReference type="Pfam" id="PF00867">
    <property type="entry name" value="XPG_I"/>
    <property type="match status" value="1"/>
</dbReference>
<keyword evidence="4 15" id="KW-0540">Nuclease</keyword>
<dbReference type="SMART" id="SM00485">
    <property type="entry name" value="XPGN"/>
    <property type="match status" value="1"/>
</dbReference>
<keyword evidence="5 15" id="KW-0479">Metal-binding</keyword>
<dbReference type="GO" id="GO:0000287">
    <property type="term" value="F:magnesium ion binding"/>
    <property type="evidence" value="ECO:0007669"/>
    <property type="project" value="UniProtKB-UniRule"/>
</dbReference>
<feature type="domain" description="XPG-I" evidence="17">
    <location>
        <begin position="146"/>
        <end position="220"/>
    </location>
</feature>
<evidence type="ECO:0000256" key="7">
    <source>
        <dbReference type="ARBA" id="ARBA00022763"/>
    </source>
</evidence>
<evidence type="ECO:0000256" key="3">
    <source>
        <dbReference type="ARBA" id="ARBA00022705"/>
    </source>
</evidence>
<dbReference type="GO" id="GO:0003677">
    <property type="term" value="F:DNA binding"/>
    <property type="evidence" value="ECO:0007669"/>
    <property type="project" value="UniProtKB-UniRule"/>
</dbReference>
<dbReference type="InterPro" id="IPR036279">
    <property type="entry name" value="5-3_exonuclease_C_sf"/>
</dbReference>
<dbReference type="OrthoDB" id="1937206at2759"/>
<dbReference type="GO" id="GO:0005730">
    <property type="term" value="C:nucleolus"/>
    <property type="evidence" value="ECO:0007669"/>
    <property type="project" value="UniProtKB-SubCell"/>
</dbReference>
<keyword evidence="9 15" id="KW-0269">Exonuclease</keyword>
<keyword evidence="2 15" id="KW-0597">Phosphoprotein</keyword>
<evidence type="ECO:0000259" key="17">
    <source>
        <dbReference type="SMART" id="SM00484"/>
    </source>
</evidence>
<name>A0A3N4I9P3_ASCIM</name>
<dbReference type="GO" id="GO:0008409">
    <property type="term" value="F:5'-3' exonuclease activity"/>
    <property type="evidence" value="ECO:0007669"/>
    <property type="project" value="UniProtKB-UniRule"/>
</dbReference>
<dbReference type="GO" id="GO:0005654">
    <property type="term" value="C:nucleoplasm"/>
    <property type="evidence" value="ECO:0007669"/>
    <property type="project" value="UniProtKB-SubCell"/>
</dbReference>
<evidence type="ECO:0000256" key="4">
    <source>
        <dbReference type="ARBA" id="ARBA00022722"/>
    </source>
</evidence>
<evidence type="ECO:0000256" key="6">
    <source>
        <dbReference type="ARBA" id="ARBA00022759"/>
    </source>
</evidence>
<dbReference type="InterPro" id="IPR006084">
    <property type="entry name" value="XPG/Rad2"/>
</dbReference>
<comment type="cofactor">
    <cofactor evidence="15">
        <name>Mg(2+)</name>
        <dbReference type="ChEBI" id="CHEBI:18420"/>
    </cofactor>
    <text evidence="15">Binds 2 magnesium ions per subunit. They probably participate in the reaction catalyzed by the enzyme. May bind an additional third magnesium ion after substrate binding.</text>
</comment>
<dbReference type="Gene3D" id="1.10.150.20">
    <property type="entry name" value="5' to 3' exonuclease, C-terminal subdomain"/>
    <property type="match status" value="1"/>
</dbReference>
<dbReference type="CDD" id="cd09907">
    <property type="entry name" value="H3TH_FEN1-Euk"/>
    <property type="match status" value="1"/>
</dbReference>
<evidence type="ECO:0000256" key="1">
    <source>
        <dbReference type="ARBA" id="ARBA00004173"/>
    </source>
</evidence>
<keyword evidence="12 15" id="KW-0234">DNA repair</keyword>
<evidence type="ECO:0000256" key="13">
    <source>
        <dbReference type="ARBA" id="ARBA00023242"/>
    </source>
</evidence>
<dbReference type="GO" id="GO:0005739">
    <property type="term" value="C:mitochondrion"/>
    <property type="evidence" value="ECO:0007669"/>
    <property type="project" value="UniProtKB-SubCell"/>
</dbReference>
<keyword evidence="8 15" id="KW-0378">Hydrolase</keyword>
<dbReference type="STRING" id="1160509.A0A3N4I9P3"/>
<dbReference type="InterPro" id="IPR008918">
    <property type="entry name" value="HhH2"/>
</dbReference>
<comment type="similarity">
    <text evidence="14 15">Belongs to the XPG/RAD2 endonuclease family. FEN1 subfamily.</text>
</comment>
<proteinExistence type="inferred from homology"/>
<dbReference type="PANTHER" id="PTHR11081:SF9">
    <property type="entry name" value="FLAP ENDONUCLEASE 1"/>
    <property type="match status" value="1"/>
</dbReference>
<dbReference type="FunFam" id="1.10.150.20:FF:000009">
    <property type="entry name" value="Flap endonuclease 1"/>
    <property type="match status" value="1"/>
</dbReference>
<keyword evidence="13 15" id="KW-0539">Nucleus</keyword>
<evidence type="ECO:0000256" key="9">
    <source>
        <dbReference type="ARBA" id="ARBA00022839"/>
    </source>
</evidence>
<dbReference type="GO" id="GO:0043137">
    <property type="term" value="P:DNA replication, removal of RNA primer"/>
    <property type="evidence" value="ECO:0007669"/>
    <property type="project" value="UniProtKB-UniRule"/>
</dbReference>
<dbReference type="EC" id="3.1.-.-" evidence="15"/>
<dbReference type="InterPro" id="IPR029060">
    <property type="entry name" value="PIN-like_dom_sf"/>
</dbReference>
<dbReference type="Pfam" id="PF00752">
    <property type="entry name" value="XPG_N"/>
    <property type="match status" value="1"/>
</dbReference>
<evidence type="ECO:0000256" key="11">
    <source>
        <dbReference type="ARBA" id="ARBA00023128"/>
    </source>
</evidence>
<keyword evidence="20" id="KW-1185">Reference proteome</keyword>
<evidence type="ECO:0000256" key="10">
    <source>
        <dbReference type="ARBA" id="ARBA00022842"/>
    </source>
</evidence>
<dbReference type="PRINTS" id="PR00853">
    <property type="entry name" value="XPGRADSUPER"/>
</dbReference>
<feature type="domain" description="XPG N-terminal" evidence="18">
    <location>
        <begin position="1"/>
        <end position="107"/>
    </location>
</feature>
<dbReference type="EMBL" id="ML119684">
    <property type="protein sequence ID" value="RPA80911.1"/>
    <property type="molecule type" value="Genomic_DNA"/>
</dbReference>
<evidence type="ECO:0000256" key="16">
    <source>
        <dbReference type="SAM" id="MobiDB-lite"/>
    </source>
</evidence>
<dbReference type="SUPFAM" id="SSF88723">
    <property type="entry name" value="PIN domain-like"/>
    <property type="match status" value="1"/>
</dbReference>
<dbReference type="HAMAP" id="MF_00614">
    <property type="entry name" value="Fen"/>
    <property type="match status" value="1"/>
</dbReference>
<feature type="region of interest" description="Disordered" evidence="16">
    <location>
        <begin position="357"/>
        <end position="396"/>
    </location>
</feature>
<feature type="compositionally biased region" description="Basic residues" evidence="16">
    <location>
        <begin position="375"/>
        <end position="396"/>
    </location>
</feature>
<feature type="compositionally biased region" description="Basic and acidic residues" evidence="16">
    <location>
        <begin position="357"/>
        <end position="374"/>
    </location>
</feature>
<dbReference type="SMART" id="SM00484">
    <property type="entry name" value="XPGI"/>
    <property type="match status" value="1"/>
</dbReference>
<dbReference type="InterPro" id="IPR006086">
    <property type="entry name" value="XPG-I_dom"/>
</dbReference>
<dbReference type="Gene3D" id="3.40.50.1010">
    <property type="entry name" value="5'-nuclease"/>
    <property type="match status" value="1"/>
</dbReference>
<evidence type="ECO:0000313" key="20">
    <source>
        <dbReference type="Proteomes" id="UP000275078"/>
    </source>
</evidence>
<evidence type="ECO:0000256" key="2">
    <source>
        <dbReference type="ARBA" id="ARBA00022553"/>
    </source>
</evidence>
<keyword evidence="6 15" id="KW-0255">Endonuclease</keyword>
<dbReference type="CDD" id="cd09867">
    <property type="entry name" value="PIN_FEN1"/>
    <property type="match status" value="1"/>
</dbReference>
<dbReference type="SUPFAM" id="SSF47807">
    <property type="entry name" value="5' to 3' exonuclease, C-terminal subdomain"/>
    <property type="match status" value="1"/>
</dbReference>
<keyword evidence="10 15" id="KW-0460">Magnesium</keyword>
<keyword evidence="7 15" id="KW-0227">DNA damage</keyword>
<evidence type="ECO:0000256" key="5">
    <source>
        <dbReference type="ARBA" id="ARBA00022723"/>
    </source>
</evidence>
<accession>A0A3N4I9P3</accession>
<evidence type="ECO:0000313" key="19">
    <source>
        <dbReference type="EMBL" id="RPA80911.1"/>
    </source>
</evidence>
<dbReference type="PANTHER" id="PTHR11081">
    <property type="entry name" value="FLAP ENDONUCLEASE FAMILY MEMBER"/>
    <property type="match status" value="1"/>
</dbReference>
<dbReference type="InterPro" id="IPR023426">
    <property type="entry name" value="Flap_endonuc"/>
</dbReference>